<evidence type="ECO:0000256" key="2">
    <source>
        <dbReference type="ARBA" id="ARBA00022898"/>
    </source>
</evidence>
<feature type="domain" description="Aminotransferase class I/classII large" evidence="3">
    <location>
        <begin position="73"/>
        <end position="353"/>
    </location>
</feature>
<dbReference type="AlphaFoldDB" id="A0A163PXV9"/>
<dbReference type="PANTHER" id="PTHR42885:SF1">
    <property type="entry name" value="THREONINE-PHOSPHATE DECARBOXYLASE"/>
    <property type="match status" value="1"/>
</dbReference>
<evidence type="ECO:0000313" key="5">
    <source>
        <dbReference type="Proteomes" id="UP000076567"/>
    </source>
</evidence>
<dbReference type="GO" id="GO:0030170">
    <property type="term" value="F:pyridoxal phosphate binding"/>
    <property type="evidence" value="ECO:0007669"/>
    <property type="project" value="InterPro"/>
</dbReference>
<proteinExistence type="predicted"/>
<name>A0A163PXV9_9BACL</name>
<evidence type="ECO:0000313" key="4">
    <source>
        <dbReference type="EMBL" id="KZE64293.1"/>
    </source>
</evidence>
<organism evidence="4 5">
    <name type="scientific">Fictibacillus phosphorivorans</name>
    <dbReference type="NCBI Taxonomy" id="1221500"/>
    <lineage>
        <taxon>Bacteria</taxon>
        <taxon>Bacillati</taxon>
        <taxon>Bacillota</taxon>
        <taxon>Bacilli</taxon>
        <taxon>Bacillales</taxon>
        <taxon>Fictibacillaceae</taxon>
        <taxon>Fictibacillus</taxon>
    </lineage>
</organism>
<dbReference type="RefSeq" id="WP_066245508.1">
    <property type="nucleotide sequence ID" value="NZ_LRFC01000038.1"/>
</dbReference>
<dbReference type="CDD" id="cd00609">
    <property type="entry name" value="AAT_like"/>
    <property type="match status" value="1"/>
</dbReference>
<dbReference type="Gene3D" id="3.40.640.10">
    <property type="entry name" value="Type I PLP-dependent aspartate aminotransferase-like (Major domain)"/>
    <property type="match status" value="1"/>
</dbReference>
<dbReference type="InterPro" id="IPR004839">
    <property type="entry name" value="Aminotransferase_I/II_large"/>
</dbReference>
<keyword evidence="5" id="KW-1185">Reference proteome</keyword>
<evidence type="ECO:0000256" key="1">
    <source>
        <dbReference type="ARBA" id="ARBA00001933"/>
    </source>
</evidence>
<dbReference type="InterPro" id="IPR015424">
    <property type="entry name" value="PyrdxlP-dep_Trfase"/>
</dbReference>
<dbReference type="GO" id="GO:0003824">
    <property type="term" value="F:catalytic activity"/>
    <property type="evidence" value="ECO:0007669"/>
    <property type="project" value="UniProtKB-ARBA"/>
</dbReference>
<evidence type="ECO:0000259" key="3">
    <source>
        <dbReference type="Pfam" id="PF00155"/>
    </source>
</evidence>
<dbReference type="Proteomes" id="UP000076567">
    <property type="component" value="Unassembled WGS sequence"/>
</dbReference>
<comment type="caution">
    <text evidence="4">The sequence shown here is derived from an EMBL/GenBank/DDBJ whole genome shotgun (WGS) entry which is preliminary data.</text>
</comment>
<reference evidence="5" key="1">
    <citation type="submission" date="2016-01" db="EMBL/GenBank/DDBJ databases">
        <title>Draft genome of Chromobacterium sp. F49.</title>
        <authorList>
            <person name="Hong K.W."/>
        </authorList>
    </citation>
    <scope>NUCLEOTIDE SEQUENCE [LARGE SCALE GENOMIC DNA]</scope>
    <source>
        <strain evidence="5">P7IIIA</strain>
    </source>
</reference>
<gene>
    <name evidence="4" type="ORF">AWM68_14485</name>
</gene>
<dbReference type="SUPFAM" id="SSF53383">
    <property type="entry name" value="PLP-dependent transferases"/>
    <property type="match status" value="1"/>
</dbReference>
<protein>
    <recommendedName>
        <fullName evidence="3">Aminotransferase class I/classII large domain-containing protein</fullName>
    </recommendedName>
</protein>
<dbReference type="EMBL" id="LRFC01000038">
    <property type="protein sequence ID" value="KZE64293.1"/>
    <property type="molecule type" value="Genomic_DNA"/>
</dbReference>
<accession>A0A163PXV9</accession>
<dbReference type="Pfam" id="PF00155">
    <property type="entry name" value="Aminotran_1_2"/>
    <property type="match status" value="1"/>
</dbReference>
<dbReference type="OrthoDB" id="9813612at2"/>
<dbReference type="InterPro" id="IPR015421">
    <property type="entry name" value="PyrdxlP-dep_Trfase_major"/>
</dbReference>
<dbReference type="PANTHER" id="PTHR42885">
    <property type="entry name" value="HISTIDINOL-PHOSPHATE AMINOTRANSFERASE-RELATED"/>
    <property type="match status" value="1"/>
</dbReference>
<comment type="cofactor">
    <cofactor evidence="1">
        <name>pyridoxal 5'-phosphate</name>
        <dbReference type="ChEBI" id="CHEBI:597326"/>
    </cofactor>
</comment>
<keyword evidence="2" id="KW-0663">Pyridoxal phosphate</keyword>
<dbReference type="Gene3D" id="3.90.1150.10">
    <property type="entry name" value="Aspartate Aminotransferase, domain 1"/>
    <property type="match status" value="1"/>
</dbReference>
<sequence length="360" mass="40633">MQLPSHGANPQLLAQSLKSEMIKGSLDFSVNVNPFPPLKEIESTWGNLYEEILHYPDPTCSDFIQIATGKDGVEKEQILPGNGAAELIFLIAQAYRGSKVLIVEPAFSEYRDACTANGCEVYSYLTKKENAWKLNVEELQAHLTGKKLCFLCHPSNPTGTSYTLDELEAIINLTATYDVTLVIDEAFLHFMEKPISAVPFLKHYSHLIILRSLTKMFHLPGARIGYALASEEQINCLKALQPPWSVNGVAQRLGSICLMNGEMYIKQTAQNISLERRRIFPILNFFGFEVSPSSVNFYLLQRKESREDHFPLLQFLFSNGIIVRHTENFRGIDGKGLRIAVRTPIENDRLLTVLESWTYS</sequence>
<dbReference type="InterPro" id="IPR015422">
    <property type="entry name" value="PyrdxlP-dep_Trfase_small"/>
</dbReference>